<evidence type="ECO:0000313" key="2">
    <source>
        <dbReference type="EMBL" id="KAH6881059.1"/>
    </source>
</evidence>
<keyword evidence="3" id="KW-1185">Reference proteome</keyword>
<feature type="region of interest" description="Disordered" evidence="1">
    <location>
        <begin position="1"/>
        <end position="26"/>
    </location>
</feature>
<feature type="compositionally biased region" description="Low complexity" evidence="1">
    <location>
        <begin position="9"/>
        <end position="26"/>
    </location>
</feature>
<dbReference type="EMBL" id="JAGPYM010000024">
    <property type="protein sequence ID" value="KAH6881059.1"/>
    <property type="molecule type" value="Genomic_DNA"/>
</dbReference>
<name>A0A9P8VX35_9HYPO</name>
<organism evidence="2 3">
    <name type="scientific">Thelonectria olida</name>
    <dbReference type="NCBI Taxonomy" id="1576542"/>
    <lineage>
        <taxon>Eukaryota</taxon>
        <taxon>Fungi</taxon>
        <taxon>Dikarya</taxon>
        <taxon>Ascomycota</taxon>
        <taxon>Pezizomycotina</taxon>
        <taxon>Sordariomycetes</taxon>
        <taxon>Hypocreomycetidae</taxon>
        <taxon>Hypocreales</taxon>
        <taxon>Nectriaceae</taxon>
        <taxon>Thelonectria</taxon>
    </lineage>
</organism>
<accession>A0A9P8VX35</accession>
<dbReference type="OrthoDB" id="4505928at2759"/>
<protein>
    <submittedName>
        <fullName evidence="2">Uncharacterized protein</fullName>
    </submittedName>
</protein>
<reference evidence="2 3" key="1">
    <citation type="journal article" date="2021" name="Nat. Commun.">
        <title>Genetic determinants of endophytism in the Arabidopsis root mycobiome.</title>
        <authorList>
            <person name="Mesny F."/>
            <person name="Miyauchi S."/>
            <person name="Thiergart T."/>
            <person name="Pickel B."/>
            <person name="Atanasova L."/>
            <person name="Karlsson M."/>
            <person name="Huettel B."/>
            <person name="Barry K.W."/>
            <person name="Haridas S."/>
            <person name="Chen C."/>
            <person name="Bauer D."/>
            <person name="Andreopoulos W."/>
            <person name="Pangilinan J."/>
            <person name="LaButti K."/>
            <person name="Riley R."/>
            <person name="Lipzen A."/>
            <person name="Clum A."/>
            <person name="Drula E."/>
            <person name="Henrissat B."/>
            <person name="Kohler A."/>
            <person name="Grigoriev I.V."/>
            <person name="Martin F.M."/>
            <person name="Hacquard S."/>
        </authorList>
    </citation>
    <scope>NUCLEOTIDE SEQUENCE [LARGE SCALE GENOMIC DNA]</scope>
    <source>
        <strain evidence="2 3">MPI-CAGE-CH-0241</strain>
    </source>
</reference>
<gene>
    <name evidence="2" type="ORF">B0T10DRAFT_140134</name>
</gene>
<sequence>MPPATNNAPTHQHQQPPLPNPHLQGQLVTHPEKISVSSSDCDTEGVGCAKAYEMLMRFATSEEKIDDVAEALAVSPKKQVFQHNSPRGPIDPVYKKPTYFHSLLRRIKSFYPP</sequence>
<comment type="caution">
    <text evidence="2">The sequence shown here is derived from an EMBL/GenBank/DDBJ whole genome shotgun (WGS) entry which is preliminary data.</text>
</comment>
<proteinExistence type="predicted"/>
<dbReference type="Proteomes" id="UP000777438">
    <property type="component" value="Unassembled WGS sequence"/>
</dbReference>
<evidence type="ECO:0000313" key="3">
    <source>
        <dbReference type="Proteomes" id="UP000777438"/>
    </source>
</evidence>
<dbReference type="AlphaFoldDB" id="A0A9P8VX35"/>
<evidence type="ECO:0000256" key="1">
    <source>
        <dbReference type="SAM" id="MobiDB-lite"/>
    </source>
</evidence>